<dbReference type="Proteomes" id="UP000001208">
    <property type="component" value="Chromosome"/>
</dbReference>
<keyword evidence="2" id="KW-1185">Reference proteome</keyword>
<dbReference type="InterPro" id="IPR021727">
    <property type="entry name" value="DUF3299"/>
</dbReference>
<dbReference type="Gene3D" id="2.40.50.870">
    <property type="entry name" value="Protein of unknown function (DUF3299)"/>
    <property type="match status" value="1"/>
</dbReference>
<dbReference type="KEGG" id="cts:Ctha_2414"/>
<organism evidence="1 2">
    <name type="scientific">Chloroherpeton thalassium (strain ATCC 35110 / GB-78)</name>
    <dbReference type="NCBI Taxonomy" id="517418"/>
    <lineage>
        <taxon>Bacteria</taxon>
        <taxon>Pseudomonadati</taxon>
        <taxon>Chlorobiota</taxon>
        <taxon>Chlorobiia</taxon>
        <taxon>Chlorobiales</taxon>
        <taxon>Chloroherpetonaceae</taxon>
        <taxon>Chloroherpeton</taxon>
    </lineage>
</organism>
<dbReference type="eggNOG" id="COG3495">
    <property type="taxonomic scope" value="Bacteria"/>
</dbReference>
<reference evidence="1 2" key="1">
    <citation type="submission" date="2008-06" db="EMBL/GenBank/DDBJ databases">
        <title>Complete sequence of Chloroherpeton thalassium ATCC 35110.</title>
        <authorList>
            <consortium name="US DOE Joint Genome Institute"/>
            <person name="Lucas S."/>
            <person name="Copeland A."/>
            <person name="Lapidus A."/>
            <person name="Glavina del Rio T."/>
            <person name="Dalin E."/>
            <person name="Tice H."/>
            <person name="Bruce D."/>
            <person name="Goodwin L."/>
            <person name="Pitluck S."/>
            <person name="Schmutz J."/>
            <person name="Larimer F."/>
            <person name="Land M."/>
            <person name="Hauser L."/>
            <person name="Kyrpides N."/>
            <person name="Mikhailova N."/>
            <person name="Liu Z."/>
            <person name="Li T."/>
            <person name="Zhao F."/>
            <person name="Overmann J."/>
            <person name="Bryant D.A."/>
            <person name="Richardson P."/>
        </authorList>
    </citation>
    <scope>NUCLEOTIDE SEQUENCE [LARGE SCALE GENOMIC DNA]</scope>
    <source>
        <strain evidence="2">ATCC 35110 / GB-78</strain>
    </source>
</reference>
<accession>B3QX53</accession>
<dbReference type="Pfam" id="PF11736">
    <property type="entry name" value="DUF3299"/>
    <property type="match status" value="1"/>
</dbReference>
<name>B3QX53_CHLT3</name>
<evidence type="ECO:0008006" key="3">
    <source>
        <dbReference type="Google" id="ProtNLM"/>
    </source>
</evidence>
<dbReference type="OrthoDB" id="1348500at2"/>
<dbReference type="STRING" id="517418.Ctha_2414"/>
<protein>
    <recommendedName>
        <fullName evidence="3">DUF3299 domain-containing protein</fullName>
    </recommendedName>
</protein>
<dbReference type="RefSeq" id="WP_012500945.1">
    <property type="nucleotide sequence ID" value="NC_011026.1"/>
</dbReference>
<dbReference type="AlphaFoldDB" id="B3QX53"/>
<evidence type="ECO:0000313" key="1">
    <source>
        <dbReference type="EMBL" id="ACF14863.1"/>
    </source>
</evidence>
<dbReference type="HOGENOM" id="CLU_1419212_0_0_10"/>
<proteinExistence type="predicted"/>
<gene>
    <name evidence="1" type="ordered locus">Ctha_2414</name>
</gene>
<sequence length="191" mass="21384">MRILQYVFFSVVSLLVVQSHFKSGHPSSDCTSEFWEAGFADVGTASGLNENTSTHLTYNDLREYRFGKTRRSAVPPKLKALDGKMINIAGYMIPLNEAVDITEFMLIQYPFFGCCYSVPPEPNETVLVSLPQGKSTEYVNTPIRVTGRFCIDDTQIDGYVVSLYRVEIAEIQKASANDPDVKQHLNGGWSR</sequence>
<dbReference type="EMBL" id="CP001100">
    <property type="protein sequence ID" value="ACF14863.1"/>
    <property type="molecule type" value="Genomic_DNA"/>
</dbReference>
<evidence type="ECO:0000313" key="2">
    <source>
        <dbReference type="Proteomes" id="UP000001208"/>
    </source>
</evidence>